<feature type="transmembrane region" description="Helical" evidence="1">
    <location>
        <begin position="150"/>
        <end position="173"/>
    </location>
</feature>
<dbReference type="OrthoDB" id="2136506at2"/>
<sequence>MKLISPIFHSVFKRRDVAILLAFSILPLLTPAFSKDIQGASQAGEFLSSAMAFFDASIETQYQLILPSLILGLIVSSVFHDEINSGILFLYKDLKRSSIFNAKLLSLFGIYGLYFGATFLTSLLIYYLYIIPSHGIDAHFLPVTGTSSAIFLRLLATVAIHLILISLIAAVSIKKGTLQAVLYGVLFNLTAMIAPLLNGFRYTFPNTYPNLIGKMSFGTALMISLGLSILYLAIAYFSARRNFNKMEF</sequence>
<keyword evidence="1" id="KW-1133">Transmembrane helix</keyword>
<evidence type="ECO:0000313" key="2">
    <source>
        <dbReference type="EMBL" id="SNU89573.1"/>
    </source>
</evidence>
<evidence type="ECO:0000313" key="3">
    <source>
        <dbReference type="Proteomes" id="UP000215185"/>
    </source>
</evidence>
<gene>
    <name evidence="2" type="ORF">SAMEA4412692_01548</name>
</gene>
<reference evidence="2 3" key="1">
    <citation type="submission" date="2017-06" db="EMBL/GenBank/DDBJ databases">
        <authorList>
            <consortium name="Pathogen Informatics"/>
        </authorList>
    </citation>
    <scope>NUCLEOTIDE SEQUENCE [LARGE SCALE GENOMIC DNA]</scope>
    <source>
        <strain evidence="2 3">NCTC13788</strain>
    </source>
</reference>
<feature type="transmembrane region" description="Helical" evidence="1">
    <location>
        <begin position="217"/>
        <end position="239"/>
    </location>
</feature>
<proteinExistence type="predicted"/>
<feature type="transmembrane region" description="Helical" evidence="1">
    <location>
        <begin position="64"/>
        <end position="83"/>
    </location>
</feature>
<dbReference type="STRING" id="1123308.GCA_000380085_00769"/>
<dbReference type="Proteomes" id="UP000215185">
    <property type="component" value="Chromosome 1"/>
</dbReference>
<dbReference type="RefSeq" id="WP_018373332.1">
    <property type="nucleotide sequence ID" value="NZ_LT906439.1"/>
</dbReference>
<protein>
    <submittedName>
        <fullName evidence="2">Amino acid transporter</fullName>
    </submittedName>
</protein>
<organism evidence="2 3">
    <name type="scientific">Streptococcus merionis</name>
    <dbReference type="NCBI Taxonomy" id="400065"/>
    <lineage>
        <taxon>Bacteria</taxon>
        <taxon>Bacillati</taxon>
        <taxon>Bacillota</taxon>
        <taxon>Bacilli</taxon>
        <taxon>Lactobacillales</taxon>
        <taxon>Streptococcaceae</taxon>
        <taxon>Streptococcus</taxon>
    </lineage>
</organism>
<name>A0A239SYC9_9STRE</name>
<keyword evidence="3" id="KW-1185">Reference proteome</keyword>
<feature type="transmembrane region" description="Helical" evidence="1">
    <location>
        <begin position="104"/>
        <end position="130"/>
    </location>
</feature>
<dbReference type="EMBL" id="LT906439">
    <property type="protein sequence ID" value="SNU89573.1"/>
    <property type="molecule type" value="Genomic_DNA"/>
</dbReference>
<evidence type="ECO:0000256" key="1">
    <source>
        <dbReference type="SAM" id="Phobius"/>
    </source>
</evidence>
<dbReference type="KEGG" id="smen:SAMEA4412692_1548"/>
<accession>A0A239SYC9</accession>
<keyword evidence="1" id="KW-0472">Membrane</keyword>
<dbReference type="AlphaFoldDB" id="A0A239SYC9"/>
<feature type="transmembrane region" description="Helical" evidence="1">
    <location>
        <begin position="180"/>
        <end position="197"/>
    </location>
</feature>
<keyword evidence="1" id="KW-0812">Transmembrane</keyword>